<comment type="caution">
    <text evidence="2">The sequence shown here is derived from an EMBL/GenBank/DDBJ whole genome shotgun (WGS) entry which is preliminary data.</text>
</comment>
<evidence type="ECO:0000313" key="3">
    <source>
        <dbReference type="Proteomes" id="UP000241868"/>
    </source>
</evidence>
<dbReference type="AlphaFoldDB" id="A0A2P7TZP2"/>
<dbReference type="EMBL" id="PXYY01000045">
    <property type="protein sequence ID" value="PSJ80165.1"/>
    <property type="molecule type" value="Genomic_DNA"/>
</dbReference>
<sequence>MAEQPLTPEEQAAKTKKAKAKIRTIRIWAWIIMALLLGFFFLSQCALSKPKAKQAIIESCVKNIPFADKWQADLKAHGLEGKGGQVIGDYCVCIWDEPLEKLSEKQIQSFSKISAQEQLELLGGAAAFEARGRQCIVGLKAE</sequence>
<keyword evidence="1" id="KW-0472">Membrane</keyword>
<evidence type="ECO:0000256" key="1">
    <source>
        <dbReference type="SAM" id="Phobius"/>
    </source>
</evidence>
<protein>
    <submittedName>
        <fullName evidence="2">Uncharacterized protein</fullName>
    </submittedName>
</protein>
<organism evidence="2 3">
    <name type="scientific">Neisseria iguanae</name>
    <dbReference type="NCBI Taxonomy" id="90242"/>
    <lineage>
        <taxon>Bacteria</taxon>
        <taxon>Pseudomonadati</taxon>
        <taxon>Pseudomonadota</taxon>
        <taxon>Betaproteobacteria</taxon>
        <taxon>Neisseriales</taxon>
        <taxon>Neisseriaceae</taxon>
        <taxon>Neisseria</taxon>
    </lineage>
</organism>
<dbReference type="OrthoDB" id="8611069at2"/>
<dbReference type="Proteomes" id="UP000241868">
    <property type="component" value="Unassembled WGS sequence"/>
</dbReference>
<reference evidence="2 3" key="1">
    <citation type="submission" date="2018-03" db="EMBL/GenBank/DDBJ databases">
        <title>Neisseria weixii sp. nov., isolated from the intestinal contents of Tibetan Plateau pika (Ochotona curzoniae) in Yushu, Qinghai Province, China.</title>
        <authorList>
            <person name="Gui Z."/>
        </authorList>
    </citation>
    <scope>NUCLEOTIDE SEQUENCE [LARGE SCALE GENOMIC DNA]</scope>
    <source>
        <strain evidence="2 3">ATCC 51483</strain>
    </source>
</reference>
<evidence type="ECO:0000313" key="2">
    <source>
        <dbReference type="EMBL" id="PSJ80165.1"/>
    </source>
</evidence>
<keyword evidence="1" id="KW-1133">Transmembrane helix</keyword>
<name>A0A2P7TZP2_9NEIS</name>
<keyword evidence="3" id="KW-1185">Reference proteome</keyword>
<dbReference type="RefSeq" id="WP_106741862.1">
    <property type="nucleotide sequence ID" value="NZ_PXYY01000045.1"/>
</dbReference>
<accession>A0A2P7TZP2</accession>
<keyword evidence="1" id="KW-0812">Transmembrane</keyword>
<proteinExistence type="predicted"/>
<feature type="transmembrane region" description="Helical" evidence="1">
    <location>
        <begin position="27"/>
        <end position="47"/>
    </location>
</feature>
<gene>
    <name evidence="2" type="ORF">C7N83_07950</name>
</gene>